<accession>A0A4T0M1L1</accession>
<proteinExistence type="inferred from homology"/>
<evidence type="ECO:0000256" key="8">
    <source>
        <dbReference type="SAM" id="MobiDB-lite"/>
    </source>
</evidence>
<evidence type="ECO:0000313" key="9">
    <source>
        <dbReference type="EMBL" id="TIB76036.1"/>
    </source>
</evidence>
<comment type="similarity">
    <text evidence="7">Belongs to the inorganic phosphate transporter (PiT) (TC 2.A.20) family.</text>
</comment>
<feature type="transmembrane region" description="Helical" evidence="7">
    <location>
        <begin position="45"/>
        <end position="65"/>
    </location>
</feature>
<dbReference type="EMBL" id="SPRC01000053">
    <property type="protein sequence ID" value="TIB76036.1"/>
    <property type="molecule type" value="Genomic_DNA"/>
</dbReference>
<evidence type="ECO:0000256" key="1">
    <source>
        <dbReference type="ARBA" id="ARBA00004141"/>
    </source>
</evidence>
<keyword evidence="3 7" id="KW-0592">Phosphate transport</keyword>
<dbReference type="GO" id="GO:0035435">
    <property type="term" value="P:phosphate ion transmembrane transport"/>
    <property type="evidence" value="ECO:0007669"/>
    <property type="project" value="TreeGrafter"/>
</dbReference>
<comment type="caution">
    <text evidence="9">The sequence shown here is derived from an EMBL/GenBank/DDBJ whole genome shotgun (WGS) entry which is preliminary data.</text>
</comment>
<feature type="transmembrane region" description="Helical" evidence="7">
    <location>
        <begin position="238"/>
        <end position="257"/>
    </location>
</feature>
<dbReference type="Proteomes" id="UP000310685">
    <property type="component" value="Unassembled WGS sequence"/>
</dbReference>
<feature type="region of interest" description="Disordered" evidence="8">
    <location>
        <begin position="327"/>
        <end position="365"/>
    </location>
</feature>
<feature type="transmembrane region" description="Helical" evidence="7">
    <location>
        <begin position="86"/>
        <end position="105"/>
    </location>
</feature>
<dbReference type="GO" id="GO:0005315">
    <property type="term" value="F:phosphate transmembrane transporter activity"/>
    <property type="evidence" value="ECO:0007669"/>
    <property type="project" value="InterPro"/>
</dbReference>
<name>A0A4T0M1L1_9BASI</name>
<keyword evidence="4 7" id="KW-0812">Transmembrane</keyword>
<feature type="compositionally biased region" description="Polar residues" evidence="8">
    <location>
        <begin position="328"/>
        <end position="340"/>
    </location>
</feature>
<evidence type="ECO:0000256" key="6">
    <source>
        <dbReference type="ARBA" id="ARBA00023136"/>
    </source>
</evidence>
<protein>
    <recommendedName>
        <fullName evidence="7">Phosphate transporter</fullName>
    </recommendedName>
</protein>
<comment type="subcellular location">
    <subcellularLocation>
        <location evidence="1 7">Membrane</location>
        <topology evidence="1 7">Multi-pass membrane protein</topology>
    </subcellularLocation>
</comment>
<gene>
    <name evidence="9" type="ORF">E3Q22_03761</name>
</gene>
<reference evidence="9 10" key="1">
    <citation type="submission" date="2019-03" db="EMBL/GenBank/DDBJ databases">
        <title>Sequencing 25 genomes of Wallemia mellicola.</title>
        <authorList>
            <person name="Gostincar C."/>
        </authorList>
    </citation>
    <scope>NUCLEOTIDE SEQUENCE [LARGE SCALE GENOMIC DNA]</scope>
    <source>
        <strain evidence="9 10">EXF-6152</strain>
    </source>
</reference>
<dbReference type="Pfam" id="PF01384">
    <property type="entry name" value="PHO4"/>
    <property type="match status" value="2"/>
</dbReference>
<feature type="transmembrane region" description="Helical" evidence="7">
    <location>
        <begin position="482"/>
        <end position="503"/>
    </location>
</feature>
<evidence type="ECO:0000256" key="3">
    <source>
        <dbReference type="ARBA" id="ARBA00022592"/>
    </source>
</evidence>
<feature type="transmembrane region" description="Helical" evidence="7">
    <location>
        <begin position="7"/>
        <end position="25"/>
    </location>
</feature>
<feature type="transmembrane region" description="Helical" evidence="7">
    <location>
        <begin position="194"/>
        <end position="218"/>
    </location>
</feature>
<feature type="transmembrane region" description="Helical" evidence="7">
    <location>
        <begin position="572"/>
        <end position="596"/>
    </location>
</feature>
<evidence type="ECO:0000256" key="7">
    <source>
        <dbReference type="RuleBase" id="RU363058"/>
    </source>
</evidence>
<sequence>MPRLAELDYIFAICLITSFLDAYGMGANDVANSFSTSVSSRSLSFRKAILAAAICEFLGAILVGARVASTIKDSIIPLSNFPTVGFQMLGFACVSAGSSTFQIFATRLGMPVSATHTVIGTCFMVKFSTLADKVLGSVIGVGIASGGAQSVNWKWDGVGQVFASWGIAPAISGGFAAIIFLITKYGILKRKNSATLAFIAAPIYFFVVAAILTMAILWKGASTVKVDELSTGTLVGSIIGTGAAVALLSILFFLPYVHCQVIKKDYTIKIWHIFLGPFLWFRKAPEDANDNTLAVPDYYAGHREEDWSHLDGQYKKPETIDAAEECRSISQKSVHSQPQADANHPSKLSEEVEKQDITGRPPKPNYHPIEGAWIEPWNIWIGLRYNLLPFLNYYLFGGLRTDIHQMQKSGSDKTQARIRDMHAEATQYDNNTEHIFSFMQVMTACVASFSHGSNDVSNAIAPLAAVYYCWSTSEYSGEKSEIPVWVIAFGGIGIVIGLATYGWRLMSVLGNRLTLHSPSRGFSMELGASITVILASQFGIPVSSTQSITGATVGVSCCSGTFKTTNWKALAFFFYSWCITLPLAGIVSGCLFGIIANAPGFHNI</sequence>
<keyword evidence="2 7" id="KW-0813">Transport</keyword>
<evidence type="ECO:0000256" key="5">
    <source>
        <dbReference type="ARBA" id="ARBA00022989"/>
    </source>
</evidence>
<dbReference type="InterPro" id="IPR001204">
    <property type="entry name" value="Phos_transporter"/>
</dbReference>
<evidence type="ECO:0000313" key="10">
    <source>
        <dbReference type="Proteomes" id="UP000310685"/>
    </source>
</evidence>
<keyword evidence="6 7" id="KW-0472">Membrane</keyword>
<dbReference type="GO" id="GO:0016020">
    <property type="term" value="C:membrane"/>
    <property type="evidence" value="ECO:0007669"/>
    <property type="project" value="UniProtKB-SubCell"/>
</dbReference>
<evidence type="ECO:0000256" key="4">
    <source>
        <dbReference type="ARBA" id="ARBA00022692"/>
    </source>
</evidence>
<dbReference type="PANTHER" id="PTHR11101:SF80">
    <property type="entry name" value="PHOSPHATE TRANSPORTER"/>
    <property type="match status" value="1"/>
</dbReference>
<organism evidence="9 10">
    <name type="scientific">Wallemia mellicola</name>
    <dbReference type="NCBI Taxonomy" id="1708541"/>
    <lineage>
        <taxon>Eukaryota</taxon>
        <taxon>Fungi</taxon>
        <taxon>Dikarya</taxon>
        <taxon>Basidiomycota</taxon>
        <taxon>Wallemiomycotina</taxon>
        <taxon>Wallemiomycetes</taxon>
        <taxon>Wallemiales</taxon>
        <taxon>Wallemiaceae</taxon>
        <taxon>Wallemia</taxon>
    </lineage>
</organism>
<evidence type="ECO:0000256" key="2">
    <source>
        <dbReference type="ARBA" id="ARBA00022448"/>
    </source>
</evidence>
<feature type="compositionally biased region" description="Basic and acidic residues" evidence="8">
    <location>
        <begin position="347"/>
        <end position="357"/>
    </location>
</feature>
<feature type="transmembrane region" description="Helical" evidence="7">
    <location>
        <begin position="162"/>
        <end position="182"/>
    </location>
</feature>
<comment type="function">
    <text evidence="7">Sodium-phosphate symporter.</text>
</comment>
<keyword evidence="5 7" id="KW-1133">Transmembrane helix</keyword>
<dbReference type="PANTHER" id="PTHR11101">
    <property type="entry name" value="PHOSPHATE TRANSPORTER"/>
    <property type="match status" value="1"/>
</dbReference>
<dbReference type="AlphaFoldDB" id="A0A4T0M1L1"/>